<evidence type="ECO:0000313" key="3">
    <source>
        <dbReference type="Proteomes" id="UP000059680"/>
    </source>
</evidence>
<reference evidence="2 3" key="2">
    <citation type="journal article" date="2013" name="Plant Cell Physiol.">
        <title>Rice Annotation Project Database (RAP-DB): an integrative and interactive database for rice genomics.</title>
        <authorList>
            <person name="Sakai H."/>
            <person name="Lee S.S."/>
            <person name="Tanaka T."/>
            <person name="Numa H."/>
            <person name="Kim J."/>
            <person name="Kawahara Y."/>
            <person name="Wakimoto H."/>
            <person name="Yang C.C."/>
            <person name="Iwamoto M."/>
            <person name="Abe T."/>
            <person name="Yamada Y."/>
            <person name="Muto A."/>
            <person name="Inokuchi H."/>
            <person name="Ikemura T."/>
            <person name="Matsumoto T."/>
            <person name="Sasaki T."/>
            <person name="Itoh T."/>
        </authorList>
    </citation>
    <scope>NUCLEOTIDE SEQUENCE [LARGE SCALE GENOMIC DNA]</scope>
    <source>
        <strain evidence="3">cv. Nipponbare</strain>
    </source>
</reference>
<keyword evidence="3" id="KW-1185">Reference proteome</keyword>
<dbReference type="AlphaFoldDB" id="A0A0N7KS43"/>
<sequence length="221" mass="24647">VGEDAPHGVRRLEPLRPRCQPRRPRRVHDPDADHLLDHPEPPQVAPEHDVEVPDGVAAEERLPLGALTEGPFHELERLDRLLHLRRLLLLRLRRRRLQNGKARREHLAVDEGGPEASDGAVVGVGGEQRGGAAGERLVDVLDDDQRVAHRLAVVDEHGHRLVHRVAVEEELALAGEVLGEVVVRQALDGERHLRADHVRAHAGQRPQQLQLLSHRSLVSLL</sequence>
<organism evidence="2 3">
    <name type="scientific">Oryza sativa subsp. japonica</name>
    <name type="common">Rice</name>
    <dbReference type="NCBI Taxonomy" id="39947"/>
    <lineage>
        <taxon>Eukaryota</taxon>
        <taxon>Viridiplantae</taxon>
        <taxon>Streptophyta</taxon>
        <taxon>Embryophyta</taxon>
        <taxon>Tracheophyta</taxon>
        <taxon>Spermatophyta</taxon>
        <taxon>Magnoliopsida</taxon>
        <taxon>Liliopsida</taxon>
        <taxon>Poales</taxon>
        <taxon>Poaceae</taxon>
        <taxon>BOP clade</taxon>
        <taxon>Oryzoideae</taxon>
        <taxon>Oryzeae</taxon>
        <taxon>Oryzinae</taxon>
        <taxon>Oryza</taxon>
        <taxon>Oryza sativa</taxon>
    </lineage>
</organism>
<name>A0A0N7KS43_ORYSJ</name>
<dbReference type="Gramene" id="Os10t0530750-00">
    <property type="protein sequence ID" value="Os10t0530750-00"/>
    <property type="gene ID" value="Os10g0530750"/>
</dbReference>
<dbReference type="FunCoup" id="A0A0N7KS43">
    <property type="interactions" value="5"/>
</dbReference>
<feature type="compositionally biased region" description="Basic and acidic residues" evidence="1">
    <location>
        <begin position="1"/>
        <end position="16"/>
    </location>
</feature>
<dbReference type="EMBL" id="AP014966">
    <property type="protein sequence ID" value="BAT11778.1"/>
    <property type="molecule type" value="Genomic_DNA"/>
</dbReference>
<gene>
    <name evidence="2" type="ordered locus">Os10g0530750</name>
    <name evidence="2" type="ORF">OSNPB_100530750</name>
</gene>
<dbReference type="PaxDb" id="39947-A0A0N7KS43"/>
<accession>A0A0N7KS43</accession>
<feature type="compositionally biased region" description="Basic and acidic residues" evidence="1">
    <location>
        <begin position="27"/>
        <end position="49"/>
    </location>
</feature>
<dbReference type="Proteomes" id="UP000059680">
    <property type="component" value="Chromosome 10"/>
</dbReference>
<feature type="region of interest" description="Disordered" evidence="1">
    <location>
        <begin position="1"/>
        <end position="49"/>
    </location>
</feature>
<reference evidence="3" key="1">
    <citation type="journal article" date="2005" name="Nature">
        <title>The map-based sequence of the rice genome.</title>
        <authorList>
            <consortium name="International rice genome sequencing project (IRGSP)"/>
            <person name="Matsumoto T."/>
            <person name="Wu J."/>
            <person name="Kanamori H."/>
            <person name="Katayose Y."/>
            <person name="Fujisawa M."/>
            <person name="Namiki N."/>
            <person name="Mizuno H."/>
            <person name="Yamamoto K."/>
            <person name="Antonio B.A."/>
            <person name="Baba T."/>
            <person name="Sakata K."/>
            <person name="Nagamura Y."/>
            <person name="Aoki H."/>
            <person name="Arikawa K."/>
            <person name="Arita K."/>
            <person name="Bito T."/>
            <person name="Chiden Y."/>
            <person name="Fujitsuka N."/>
            <person name="Fukunaka R."/>
            <person name="Hamada M."/>
            <person name="Harada C."/>
            <person name="Hayashi A."/>
            <person name="Hijishita S."/>
            <person name="Honda M."/>
            <person name="Hosokawa S."/>
            <person name="Ichikawa Y."/>
            <person name="Idonuma A."/>
            <person name="Iijima M."/>
            <person name="Ikeda M."/>
            <person name="Ikeno M."/>
            <person name="Ito K."/>
            <person name="Ito S."/>
            <person name="Ito T."/>
            <person name="Ito Y."/>
            <person name="Ito Y."/>
            <person name="Iwabuchi A."/>
            <person name="Kamiya K."/>
            <person name="Karasawa W."/>
            <person name="Kurita K."/>
            <person name="Katagiri S."/>
            <person name="Kikuta A."/>
            <person name="Kobayashi H."/>
            <person name="Kobayashi N."/>
            <person name="Machita K."/>
            <person name="Maehara T."/>
            <person name="Masukawa M."/>
            <person name="Mizubayashi T."/>
            <person name="Mukai Y."/>
            <person name="Nagasaki H."/>
            <person name="Nagata Y."/>
            <person name="Naito S."/>
            <person name="Nakashima M."/>
            <person name="Nakama Y."/>
            <person name="Nakamichi Y."/>
            <person name="Nakamura M."/>
            <person name="Meguro A."/>
            <person name="Negishi M."/>
            <person name="Ohta I."/>
            <person name="Ohta T."/>
            <person name="Okamoto M."/>
            <person name="Ono N."/>
            <person name="Saji S."/>
            <person name="Sakaguchi M."/>
            <person name="Sakai K."/>
            <person name="Shibata M."/>
            <person name="Shimokawa T."/>
            <person name="Song J."/>
            <person name="Takazaki Y."/>
            <person name="Terasawa K."/>
            <person name="Tsugane M."/>
            <person name="Tsuji K."/>
            <person name="Ueda S."/>
            <person name="Waki K."/>
            <person name="Yamagata H."/>
            <person name="Yamamoto M."/>
            <person name="Yamamoto S."/>
            <person name="Yamane H."/>
            <person name="Yoshiki S."/>
            <person name="Yoshihara R."/>
            <person name="Yukawa K."/>
            <person name="Zhong H."/>
            <person name="Yano M."/>
            <person name="Yuan Q."/>
            <person name="Ouyang S."/>
            <person name="Liu J."/>
            <person name="Jones K.M."/>
            <person name="Gansberger K."/>
            <person name="Moffat K."/>
            <person name="Hill J."/>
            <person name="Bera J."/>
            <person name="Fadrosh D."/>
            <person name="Jin S."/>
            <person name="Johri S."/>
            <person name="Kim M."/>
            <person name="Overton L."/>
            <person name="Reardon M."/>
            <person name="Tsitrin T."/>
            <person name="Vuong H."/>
            <person name="Weaver B."/>
            <person name="Ciecko A."/>
            <person name="Tallon L."/>
            <person name="Jackson J."/>
            <person name="Pai G."/>
            <person name="Aken S.V."/>
            <person name="Utterback T."/>
            <person name="Reidmuller S."/>
            <person name="Feldblyum T."/>
            <person name="Hsiao J."/>
            <person name="Zismann V."/>
            <person name="Iobst S."/>
            <person name="de Vazeille A.R."/>
            <person name="Buell C.R."/>
            <person name="Ying K."/>
            <person name="Li Y."/>
            <person name="Lu T."/>
            <person name="Huang Y."/>
            <person name="Zhao Q."/>
            <person name="Feng Q."/>
            <person name="Zhang L."/>
            <person name="Zhu J."/>
            <person name="Weng Q."/>
            <person name="Mu J."/>
            <person name="Lu Y."/>
            <person name="Fan D."/>
            <person name="Liu Y."/>
            <person name="Guan J."/>
            <person name="Zhang Y."/>
            <person name="Yu S."/>
            <person name="Liu X."/>
            <person name="Zhang Y."/>
            <person name="Hong G."/>
            <person name="Han B."/>
            <person name="Choisne N."/>
            <person name="Demange N."/>
            <person name="Orjeda G."/>
            <person name="Samain S."/>
            <person name="Cattolico L."/>
            <person name="Pelletier E."/>
            <person name="Couloux A."/>
            <person name="Segurens B."/>
            <person name="Wincker P."/>
            <person name="D'Hont A."/>
            <person name="Scarpelli C."/>
            <person name="Weissenbach J."/>
            <person name="Salanoubat M."/>
            <person name="Quetier F."/>
            <person name="Yu Y."/>
            <person name="Kim H.R."/>
            <person name="Rambo T."/>
            <person name="Currie J."/>
            <person name="Collura K."/>
            <person name="Luo M."/>
            <person name="Yang T."/>
            <person name="Ammiraju J.S.S."/>
            <person name="Engler F."/>
            <person name="Soderlund C."/>
            <person name="Wing R.A."/>
            <person name="Palmer L.E."/>
            <person name="de la Bastide M."/>
            <person name="Spiegel L."/>
            <person name="Nascimento L."/>
            <person name="Zutavern T."/>
            <person name="O'Shaughnessy A."/>
            <person name="Dike S."/>
            <person name="Dedhia N."/>
            <person name="Preston R."/>
            <person name="Balija V."/>
            <person name="McCombie W.R."/>
            <person name="Chow T."/>
            <person name="Chen H."/>
            <person name="Chung M."/>
            <person name="Chen C."/>
            <person name="Shaw J."/>
            <person name="Wu H."/>
            <person name="Hsiao K."/>
            <person name="Chao Y."/>
            <person name="Chu M."/>
            <person name="Cheng C."/>
            <person name="Hour A."/>
            <person name="Lee P."/>
            <person name="Lin S."/>
            <person name="Lin Y."/>
            <person name="Liou J."/>
            <person name="Liu S."/>
            <person name="Hsing Y."/>
            <person name="Raghuvanshi S."/>
            <person name="Mohanty A."/>
            <person name="Bharti A.K."/>
            <person name="Gaur A."/>
            <person name="Gupta V."/>
            <person name="Kumar D."/>
            <person name="Ravi V."/>
            <person name="Vij S."/>
            <person name="Kapur A."/>
            <person name="Khurana P."/>
            <person name="Khurana P."/>
            <person name="Khurana J.P."/>
            <person name="Tyagi A.K."/>
            <person name="Gaikwad K."/>
            <person name="Singh A."/>
            <person name="Dalal V."/>
            <person name="Srivastava S."/>
            <person name="Dixit A."/>
            <person name="Pal A.K."/>
            <person name="Ghazi I.A."/>
            <person name="Yadav M."/>
            <person name="Pandit A."/>
            <person name="Bhargava A."/>
            <person name="Sureshbabu K."/>
            <person name="Batra K."/>
            <person name="Sharma T.R."/>
            <person name="Mohapatra T."/>
            <person name="Singh N.K."/>
            <person name="Messing J."/>
            <person name="Nelson A.B."/>
            <person name="Fuks G."/>
            <person name="Kavchok S."/>
            <person name="Keizer G."/>
            <person name="Linton E."/>
            <person name="Llaca V."/>
            <person name="Song R."/>
            <person name="Tanyolac B."/>
            <person name="Young S."/>
            <person name="Ho-Il K."/>
            <person name="Hahn J.H."/>
            <person name="Sangsakoo G."/>
            <person name="Vanavichit A."/>
            <person name="de Mattos Luiz.A.T."/>
            <person name="Zimmer P.D."/>
            <person name="Malone G."/>
            <person name="Dellagostin O."/>
            <person name="de Oliveira A.C."/>
            <person name="Bevan M."/>
            <person name="Bancroft I."/>
            <person name="Minx P."/>
            <person name="Cordum H."/>
            <person name="Wilson R."/>
            <person name="Cheng Z."/>
            <person name="Jin W."/>
            <person name="Jiang J."/>
            <person name="Leong S.A."/>
            <person name="Iwama H."/>
            <person name="Gojobori T."/>
            <person name="Itoh T."/>
            <person name="Niimura Y."/>
            <person name="Fujii Y."/>
            <person name="Habara T."/>
            <person name="Sakai H."/>
            <person name="Sato Y."/>
            <person name="Wilson G."/>
            <person name="Kumar K."/>
            <person name="McCouch S."/>
            <person name="Juretic N."/>
            <person name="Hoen D."/>
            <person name="Wright S."/>
            <person name="Bruskiewich R."/>
            <person name="Bureau T."/>
            <person name="Miyao A."/>
            <person name="Hirochika H."/>
            <person name="Nishikawa T."/>
            <person name="Kadowaki K."/>
            <person name="Sugiura M."/>
            <person name="Burr B."/>
            <person name="Sasaki T."/>
        </authorList>
    </citation>
    <scope>NUCLEOTIDE SEQUENCE [LARGE SCALE GENOMIC DNA]</scope>
    <source>
        <strain evidence="3">cv. Nipponbare</strain>
    </source>
</reference>
<reference evidence="2 3" key="3">
    <citation type="journal article" date="2013" name="Rice">
        <title>Improvement of the Oryza sativa Nipponbare reference genome using next generation sequence and optical map data.</title>
        <authorList>
            <person name="Kawahara Y."/>
            <person name="de la Bastide M."/>
            <person name="Hamilton J.P."/>
            <person name="Kanamori H."/>
            <person name="McCombie W.R."/>
            <person name="Ouyang S."/>
            <person name="Schwartz D.C."/>
            <person name="Tanaka T."/>
            <person name="Wu J."/>
            <person name="Zhou S."/>
            <person name="Childs K.L."/>
            <person name="Davidson R.M."/>
            <person name="Lin H."/>
            <person name="Quesada-Ocampo L."/>
            <person name="Vaillancourt B."/>
            <person name="Sakai H."/>
            <person name="Lee S.S."/>
            <person name="Kim J."/>
            <person name="Numa H."/>
            <person name="Itoh T."/>
            <person name="Buell C.R."/>
            <person name="Matsumoto T."/>
        </authorList>
    </citation>
    <scope>NUCLEOTIDE SEQUENCE [LARGE SCALE GENOMIC DNA]</scope>
    <source>
        <strain evidence="3">cv. Nipponbare</strain>
    </source>
</reference>
<dbReference type="InParanoid" id="A0A0N7KS43"/>
<evidence type="ECO:0000313" key="2">
    <source>
        <dbReference type="EMBL" id="BAT11778.1"/>
    </source>
</evidence>
<feature type="non-terminal residue" evidence="2">
    <location>
        <position position="221"/>
    </location>
</feature>
<dbReference type="OMA" id="TEGPFHE"/>
<feature type="non-terminal residue" evidence="2">
    <location>
        <position position="1"/>
    </location>
</feature>
<protein>
    <submittedName>
        <fullName evidence="2">Os10g0530750 protein</fullName>
    </submittedName>
</protein>
<proteinExistence type="predicted"/>
<evidence type="ECO:0000256" key="1">
    <source>
        <dbReference type="SAM" id="MobiDB-lite"/>
    </source>
</evidence>